<dbReference type="HOGENOM" id="CLU_3134449_0_0_3"/>
<protein>
    <submittedName>
        <fullName evidence="1">Uncharacterized protein</fullName>
    </submittedName>
</protein>
<gene>
    <name evidence="1" type="ORF">MC7420_3119</name>
</gene>
<dbReference type="EMBL" id="DS989843">
    <property type="protein sequence ID" value="EDX77795.1"/>
    <property type="molecule type" value="Genomic_DNA"/>
</dbReference>
<dbReference type="AlphaFoldDB" id="B4VJW9"/>
<proteinExistence type="predicted"/>
<evidence type="ECO:0000313" key="1">
    <source>
        <dbReference type="EMBL" id="EDX77795.1"/>
    </source>
</evidence>
<organism evidence="1 2">
    <name type="scientific">Coleofasciculus chthonoplastes PCC 7420</name>
    <dbReference type="NCBI Taxonomy" id="118168"/>
    <lineage>
        <taxon>Bacteria</taxon>
        <taxon>Bacillati</taxon>
        <taxon>Cyanobacteriota</taxon>
        <taxon>Cyanophyceae</taxon>
        <taxon>Coleofasciculales</taxon>
        <taxon>Coleofasciculaceae</taxon>
        <taxon>Coleofasciculus</taxon>
    </lineage>
</organism>
<name>B4VJW9_9CYAN</name>
<sequence>MPLRAGTIQKSVRAFVLLEFYPPTDATMSSRFLDGTQSDVIRELIRRLSISGVLNPID</sequence>
<keyword evidence="2" id="KW-1185">Reference proteome</keyword>
<dbReference type="Proteomes" id="UP000003835">
    <property type="component" value="Unassembled WGS sequence"/>
</dbReference>
<reference evidence="1 2" key="1">
    <citation type="submission" date="2008-07" db="EMBL/GenBank/DDBJ databases">
        <authorList>
            <person name="Tandeau de Marsac N."/>
            <person name="Ferriera S."/>
            <person name="Johnson J."/>
            <person name="Kravitz S."/>
            <person name="Beeson K."/>
            <person name="Sutton G."/>
            <person name="Rogers Y.-H."/>
            <person name="Friedman R."/>
            <person name="Frazier M."/>
            <person name="Venter J.C."/>
        </authorList>
    </citation>
    <scope>NUCLEOTIDE SEQUENCE [LARGE SCALE GENOMIC DNA]</scope>
    <source>
        <strain evidence="1 2">PCC 7420</strain>
    </source>
</reference>
<accession>B4VJW9</accession>
<evidence type="ECO:0000313" key="2">
    <source>
        <dbReference type="Proteomes" id="UP000003835"/>
    </source>
</evidence>